<feature type="transmembrane region" description="Helical" evidence="4">
    <location>
        <begin position="69"/>
        <end position="90"/>
    </location>
</feature>
<evidence type="ECO:0000256" key="4">
    <source>
        <dbReference type="SAM" id="Phobius"/>
    </source>
</evidence>
<reference evidence="8 9" key="1">
    <citation type="submission" date="2019-03" db="EMBL/GenBank/DDBJ databases">
        <title>Genomic Encyclopedia of Type Strains, Phase IV (KMG-IV): sequencing the most valuable type-strain genomes for metagenomic binning, comparative biology and taxonomic classification.</title>
        <authorList>
            <person name="Goeker M."/>
        </authorList>
    </citation>
    <scope>NUCLEOTIDE SEQUENCE [LARGE SCALE GENOMIC DNA]</scope>
    <source>
        <strain evidence="8 9">DSM 45934</strain>
    </source>
</reference>
<feature type="compositionally biased region" description="Polar residues" evidence="3">
    <location>
        <begin position="689"/>
        <end position="704"/>
    </location>
</feature>
<feature type="domain" description="Glycosyltransferase subfamily 4-like N-terminal" evidence="7">
    <location>
        <begin position="289"/>
        <end position="463"/>
    </location>
</feature>
<name>A0A4R2JKE7_9PSEU</name>
<dbReference type="InterPro" id="IPR028098">
    <property type="entry name" value="Glyco_trans_4-like_N"/>
</dbReference>
<feature type="transmembrane region" description="Helical" evidence="4">
    <location>
        <begin position="211"/>
        <end position="229"/>
    </location>
</feature>
<evidence type="ECO:0000259" key="6">
    <source>
        <dbReference type="Pfam" id="PF00534"/>
    </source>
</evidence>
<evidence type="ECO:0000256" key="5">
    <source>
        <dbReference type="SAM" id="SignalP"/>
    </source>
</evidence>
<evidence type="ECO:0000256" key="3">
    <source>
        <dbReference type="SAM" id="MobiDB-lite"/>
    </source>
</evidence>
<evidence type="ECO:0000313" key="9">
    <source>
        <dbReference type="Proteomes" id="UP000295680"/>
    </source>
</evidence>
<keyword evidence="4" id="KW-1133">Transmembrane helix</keyword>
<evidence type="ECO:0000313" key="8">
    <source>
        <dbReference type="EMBL" id="TCO60493.1"/>
    </source>
</evidence>
<dbReference type="Pfam" id="PF13439">
    <property type="entry name" value="Glyco_transf_4"/>
    <property type="match status" value="1"/>
</dbReference>
<feature type="chain" id="PRO_5038699806" evidence="5">
    <location>
        <begin position="18"/>
        <end position="704"/>
    </location>
</feature>
<feature type="region of interest" description="Disordered" evidence="3">
    <location>
        <begin position="654"/>
        <end position="704"/>
    </location>
</feature>
<proteinExistence type="predicted"/>
<dbReference type="InterPro" id="IPR050194">
    <property type="entry name" value="Glycosyltransferase_grp1"/>
</dbReference>
<keyword evidence="4" id="KW-0472">Membrane</keyword>
<sequence length="704" mass="73973">MILLAIMCAVVAACCFAGSVTLQHGAVRAQNEGRLSLRTLWRAMRSPRWLAGTALGITGSGLHATALSLAPLVVVQPIGVLSLVLTVVLGRRVKAGFSLLAVVLGVAGFVGVAALSGAGAAGVPRPELVQPFVVVAALIFVLGRRRCLGSAAAAAVLFGTGSALIRVASLDIFTHHQVLTGLGWAAESVALIVAGGWAVHQAYAAGQAATVIAVTTVVDPLTAVVIGLWCYGEAARLTPLAYVALVALAVTAGSGVLALARTFVPLEDFPMTDARLRILMAADTFPPDINGAAHFAGRLANGLAAHGHDVHVVCPSYSGRQHTEKVGAVTVHRLKAWRTPFHPTFRVTTPRHAARAVAPLIQRLRPDVVHVQSHFSVGRSVLAASGDLPVIATNHFMPENLLGFAPLPRWARDRLSRWAWRDLVRVFRNATTVTTPTPRAVELLTAQGLHQRALAISCGVDLTHYATERTPNGDRVTVLFVGRLDKEKNVGDLLRALPFLPSARAEIVGDGSCREELSRLAKTLHVEDRVHFHGFVSDEDLVSAYRAADVFCMPGTAELQSIATMEAMAASLPVVAADAMALPHLVRGGVSGFLYPPGDVNGLAAAVATLAADPSLRADMGKAGHEIVSRHSLDETITSYEELYTTGILSRATSSTTTTTATASTTSNEMSTTSWVAPAWSGDAPPSRTPTNAPGNVTSPTVRV</sequence>
<dbReference type="OrthoDB" id="9802525at2"/>
<dbReference type="PANTHER" id="PTHR45947">
    <property type="entry name" value="SULFOQUINOVOSYL TRANSFERASE SQD2"/>
    <property type="match status" value="1"/>
</dbReference>
<dbReference type="Pfam" id="PF00534">
    <property type="entry name" value="Glycos_transf_1"/>
    <property type="match status" value="1"/>
</dbReference>
<dbReference type="AlphaFoldDB" id="A0A4R2JKE7"/>
<keyword evidence="4" id="KW-0812">Transmembrane</keyword>
<keyword evidence="5" id="KW-0732">Signal</keyword>
<feature type="compositionally biased region" description="Low complexity" evidence="3">
    <location>
        <begin position="654"/>
        <end position="674"/>
    </location>
</feature>
<feature type="signal peptide" evidence="5">
    <location>
        <begin position="1"/>
        <end position="17"/>
    </location>
</feature>
<feature type="domain" description="Glycosyl transferase family 1" evidence="6">
    <location>
        <begin position="471"/>
        <end position="625"/>
    </location>
</feature>
<accession>A0A4R2JKE7</accession>
<dbReference type="GO" id="GO:1901137">
    <property type="term" value="P:carbohydrate derivative biosynthetic process"/>
    <property type="evidence" value="ECO:0007669"/>
    <property type="project" value="UniProtKB-ARBA"/>
</dbReference>
<feature type="transmembrane region" description="Helical" evidence="4">
    <location>
        <begin position="97"/>
        <end position="122"/>
    </location>
</feature>
<dbReference type="InterPro" id="IPR001296">
    <property type="entry name" value="Glyco_trans_1"/>
</dbReference>
<feature type="transmembrane region" description="Helical" evidence="4">
    <location>
        <begin position="241"/>
        <end position="260"/>
    </location>
</feature>
<feature type="transmembrane region" description="Helical" evidence="4">
    <location>
        <begin position="151"/>
        <end position="169"/>
    </location>
</feature>
<evidence type="ECO:0000256" key="2">
    <source>
        <dbReference type="ARBA" id="ARBA00022679"/>
    </source>
</evidence>
<evidence type="ECO:0000259" key="7">
    <source>
        <dbReference type="Pfam" id="PF13439"/>
    </source>
</evidence>
<keyword evidence="9" id="KW-1185">Reference proteome</keyword>
<comment type="caution">
    <text evidence="8">The sequence shown here is derived from an EMBL/GenBank/DDBJ whole genome shotgun (WGS) entry which is preliminary data.</text>
</comment>
<gene>
    <name evidence="8" type="ORF">EV192_10368</name>
</gene>
<evidence type="ECO:0000256" key="1">
    <source>
        <dbReference type="ARBA" id="ARBA00022676"/>
    </source>
</evidence>
<dbReference type="PANTHER" id="PTHR45947:SF3">
    <property type="entry name" value="SULFOQUINOVOSYL TRANSFERASE SQD2"/>
    <property type="match status" value="1"/>
</dbReference>
<dbReference type="EMBL" id="SLWS01000003">
    <property type="protein sequence ID" value="TCO60493.1"/>
    <property type="molecule type" value="Genomic_DNA"/>
</dbReference>
<dbReference type="SUPFAM" id="SSF53756">
    <property type="entry name" value="UDP-Glycosyltransferase/glycogen phosphorylase"/>
    <property type="match status" value="1"/>
</dbReference>
<feature type="transmembrane region" description="Helical" evidence="4">
    <location>
        <begin position="181"/>
        <end position="199"/>
    </location>
</feature>
<organism evidence="8 9">
    <name type="scientific">Actinocrispum wychmicini</name>
    <dbReference type="NCBI Taxonomy" id="1213861"/>
    <lineage>
        <taxon>Bacteria</taxon>
        <taxon>Bacillati</taxon>
        <taxon>Actinomycetota</taxon>
        <taxon>Actinomycetes</taxon>
        <taxon>Pseudonocardiales</taxon>
        <taxon>Pseudonocardiaceae</taxon>
        <taxon>Actinocrispum</taxon>
    </lineage>
</organism>
<keyword evidence="2 8" id="KW-0808">Transferase</keyword>
<keyword evidence="1" id="KW-0328">Glycosyltransferase</keyword>
<dbReference type="Proteomes" id="UP000295680">
    <property type="component" value="Unassembled WGS sequence"/>
</dbReference>
<dbReference type="Gene3D" id="3.40.50.2000">
    <property type="entry name" value="Glycogen Phosphorylase B"/>
    <property type="match status" value="2"/>
</dbReference>
<protein>
    <submittedName>
        <fullName evidence="8">Glycosyltransferase involved in cell wall biosynthesis</fullName>
    </submittedName>
</protein>
<dbReference type="GO" id="GO:0016757">
    <property type="term" value="F:glycosyltransferase activity"/>
    <property type="evidence" value="ECO:0007669"/>
    <property type="project" value="UniProtKB-KW"/>
</dbReference>